<organism evidence="2 3">
    <name type="scientific">Patellaria atrata CBS 101060</name>
    <dbReference type="NCBI Taxonomy" id="1346257"/>
    <lineage>
        <taxon>Eukaryota</taxon>
        <taxon>Fungi</taxon>
        <taxon>Dikarya</taxon>
        <taxon>Ascomycota</taxon>
        <taxon>Pezizomycotina</taxon>
        <taxon>Dothideomycetes</taxon>
        <taxon>Dothideomycetes incertae sedis</taxon>
        <taxon>Patellariales</taxon>
        <taxon>Patellariaceae</taxon>
        <taxon>Patellaria</taxon>
    </lineage>
</organism>
<keyword evidence="3" id="KW-1185">Reference proteome</keyword>
<proteinExistence type="predicted"/>
<sequence length="69" mass="7409">MSENQGRQSPPPEAQSGKQQQDPQALPNDQGGAPESGAKQTSEEQKSALASNPTHPLEKYSEEKTSKTM</sequence>
<dbReference type="AlphaFoldDB" id="A0A9P4VVB1"/>
<dbReference type="EMBL" id="MU006089">
    <property type="protein sequence ID" value="KAF2843375.1"/>
    <property type="molecule type" value="Genomic_DNA"/>
</dbReference>
<name>A0A9P4VVB1_9PEZI</name>
<evidence type="ECO:0000313" key="3">
    <source>
        <dbReference type="Proteomes" id="UP000799429"/>
    </source>
</evidence>
<dbReference type="Proteomes" id="UP000799429">
    <property type="component" value="Unassembled WGS sequence"/>
</dbReference>
<accession>A0A9P4VVB1</accession>
<evidence type="ECO:0000313" key="2">
    <source>
        <dbReference type="EMBL" id="KAF2843375.1"/>
    </source>
</evidence>
<comment type="caution">
    <text evidence="2">The sequence shown here is derived from an EMBL/GenBank/DDBJ whole genome shotgun (WGS) entry which is preliminary data.</text>
</comment>
<protein>
    <submittedName>
        <fullName evidence="2">Uncharacterized protein</fullName>
    </submittedName>
</protein>
<evidence type="ECO:0000256" key="1">
    <source>
        <dbReference type="SAM" id="MobiDB-lite"/>
    </source>
</evidence>
<reference evidence="2" key="1">
    <citation type="journal article" date="2020" name="Stud. Mycol.">
        <title>101 Dothideomycetes genomes: a test case for predicting lifestyles and emergence of pathogens.</title>
        <authorList>
            <person name="Haridas S."/>
            <person name="Albert R."/>
            <person name="Binder M."/>
            <person name="Bloem J."/>
            <person name="Labutti K."/>
            <person name="Salamov A."/>
            <person name="Andreopoulos B."/>
            <person name="Baker S."/>
            <person name="Barry K."/>
            <person name="Bills G."/>
            <person name="Bluhm B."/>
            <person name="Cannon C."/>
            <person name="Castanera R."/>
            <person name="Culley D."/>
            <person name="Daum C."/>
            <person name="Ezra D."/>
            <person name="Gonzalez J."/>
            <person name="Henrissat B."/>
            <person name="Kuo A."/>
            <person name="Liang C."/>
            <person name="Lipzen A."/>
            <person name="Lutzoni F."/>
            <person name="Magnuson J."/>
            <person name="Mondo S."/>
            <person name="Nolan M."/>
            <person name="Ohm R."/>
            <person name="Pangilinan J."/>
            <person name="Park H.-J."/>
            <person name="Ramirez L."/>
            <person name="Alfaro M."/>
            <person name="Sun H."/>
            <person name="Tritt A."/>
            <person name="Yoshinaga Y."/>
            <person name="Zwiers L.-H."/>
            <person name="Turgeon B."/>
            <person name="Goodwin S."/>
            <person name="Spatafora J."/>
            <person name="Crous P."/>
            <person name="Grigoriev I."/>
        </authorList>
    </citation>
    <scope>NUCLEOTIDE SEQUENCE</scope>
    <source>
        <strain evidence="2">CBS 101060</strain>
    </source>
</reference>
<feature type="region of interest" description="Disordered" evidence="1">
    <location>
        <begin position="1"/>
        <end position="69"/>
    </location>
</feature>
<feature type="non-terminal residue" evidence="2">
    <location>
        <position position="69"/>
    </location>
</feature>
<gene>
    <name evidence="2" type="ORF">M501DRAFT_994276</name>
</gene>
<feature type="compositionally biased region" description="Basic and acidic residues" evidence="1">
    <location>
        <begin position="56"/>
        <end position="69"/>
    </location>
</feature>
<dbReference type="OrthoDB" id="5375886at2759"/>